<organism evidence="2 3">
    <name type="scientific">Trifolium medium</name>
    <dbReference type="NCBI Taxonomy" id="97028"/>
    <lineage>
        <taxon>Eukaryota</taxon>
        <taxon>Viridiplantae</taxon>
        <taxon>Streptophyta</taxon>
        <taxon>Embryophyta</taxon>
        <taxon>Tracheophyta</taxon>
        <taxon>Spermatophyta</taxon>
        <taxon>Magnoliopsida</taxon>
        <taxon>eudicotyledons</taxon>
        <taxon>Gunneridae</taxon>
        <taxon>Pentapetalae</taxon>
        <taxon>rosids</taxon>
        <taxon>fabids</taxon>
        <taxon>Fabales</taxon>
        <taxon>Fabaceae</taxon>
        <taxon>Papilionoideae</taxon>
        <taxon>50 kb inversion clade</taxon>
        <taxon>NPAAA clade</taxon>
        <taxon>Hologalegina</taxon>
        <taxon>IRL clade</taxon>
        <taxon>Trifolieae</taxon>
        <taxon>Trifolium</taxon>
    </lineage>
</organism>
<feature type="non-terminal residue" evidence="2">
    <location>
        <position position="1"/>
    </location>
</feature>
<evidence type="ECO:0000256" key="1">
    <source>
        <dbReference type="SAM" id="MobiDB-lite"/>
    </source>
</evidence>
<keyword evidence="3" id="KW-1185">Reference proteome</keyword>
<evidence type="ECO:0000313" key="3">
    <source>
        <dbReference type="Proteomes" id="UP000265520"/>
    </source>
</evidence>
<name>A0A392TSZ2_9FABA</name>
<feature type="compositionally biased region" description="Basic and acidic residues" evidence="1">
    <location>
        <begin position="52"/>
        <end position="74"/>
    </location>
</feature>
<reference evidence="2 3" key="1">
    <citation type="journal article" date="2018" name="Front. Plant Sci.">
        <title>Red Clover (Trifolium pratense) and Zigzag Clover (T. medium) - A Picture of Genomic Similarities and Differences.</title>
        <authorList>
            <person name="Dluhosova J."/>
            <person name="Istvanek J."/>
            <person name="Nedelnik J."/>
            <person name="Repkova J."/>
        </authorList>
    </citation>
    <scope>NUCLEOTIDE SEQUENCE [LARGE SCALE GENOMIC DNA]</scope>
    <source>
        <strain evidence="3">cv. 10/8</strain>
        <tissue evidence="2">Leaf</tissue>
    </source>
</reference>
<dbReference type="AlphaFoldDB" id="A0A392TSZ2"/>
<sequence length="74" mass="8681">LPSPSTRYLQTTVAIFPLHFQFHPNTWEEDEKEVEEHHNDTHVGRRANAQQEDQKEAVEAMVKKEEQKTPQRSA</sequence>
<dbReference type="EMBL" id="LXQA010628576">
    <property type="protein sequence ID" value="MCI62965.1"/>
    <property type="molecule type" value="Genomic_DNA"/>
</dbReference>
<evidence type="ECO:0000313" key="2">
    <source>
        <dbReference type="EMBL" id="MCI62965.1"/>
    </source>
</evidence>
<feature type="compositionally biased region" description="Basic and acidic residues" evidence="1">
    <location>
        <begin position="34"/>
        <end position="43"/>
    </location>
</feature>
<feature type="region of interest" description="Disordered" evidence="1">
    <location>
        <begin position="29"/>
        <end position="74"/>
    </location>
</feature>
<accession>A0A392TSZ2</accession>
<protein>
    <submittedName>
        <fullName evidence="2">Uncharacterized protein</fullName>
    </submittedName>
</protein>
<dbReference type="Proteomes" id="UP000265520">
    <property type="component" value="Unassembled WGS sequence"/>
</dbReference>
<proteinExistence type="predicted"/>
<comment type="caution">
    <text evidence="2">The sequence shown here is derived from an EMBL/GenBank/DDBJ whole genome shotgun (WGS) entry which is preliminary data.</text>
</comment>